<dbReference type="Proteomes" id="UP001365931">
    <property type="component" value="Segment"/>
</dbReference>
<name>A0ACD5FRK8_9CAUD</name>
<reference evidence="1" key="1">
    <citation type="submission" date="2024-09" db="EMBL/GenBank/DDBJ databases">
        <title>The complete genome of Klebsiella pneumoniae phage phi1_175008.</title>
        <authorList>
            <person name="Li J."/>
            <person name="Feng Y."/>
            <person name="Zong Z."/>
        </authorList>
    </citation>
    <scope>NUCLEOTIDE SEQUENCE</scope>
</reference>
<gene>
    <name evidence="1" type="ORF">MVUOKPPV_CDS0144</name>
</gene>
<sequence>MTGSKVGWRRFPLAMSWGIVHRGAALAIDVLCGNTLEAT</sequence>
<dbReference type="EMBL" id="PQ360875">
    <property type="protein sequence ID" value="XKX17541.1"/>
    <property type="molecule type" value="Genomic_DNA"/>
</dbReference>
<accession>A0ACD5FRK8</accession>
<evidence type="ECO:0000313" key="2">
    <source>
        <dbReference type="Proteomes" id="UP001365931"/>
    </source>
</evidence>
<protein>
    <submittedName>
        <fullName evidence="1">Uncharacterized protein</fullName>
    </submittedName>
</protein>
<evidence type="ECO:0000313" key="1">
    <source>
        <dbReference type="EMBL" id="XKX17541.1"/>
    </source>
</evidence>
<organism evidence="1 2">
    <name type="scientific">Klebsiella phage phi1_175008</name>
    <dbReference type="NCBI Taxonomy" id="3127744"/>
    <lineage>
        <taxon>Viruses</taxon>
        <taxon>Duplodnaviria</taxon>
        <taxon>Heunggongvirae</taxon>
        <taxon>Uroviricota</taxon>
        <taxon>Caudoviricetes</taxon>
        <taxon>Stephanstirmvirinae</taxon>
    </lineage>
</organism>
<proteinExistence type="predicted"/>